<accession>A0AAJ6CTJ6</accession>
<dbReference type="EMBL" id="WMBE01000003">
    <property type="protein sequence ID" value="MDG0867234.1"/>
    <property type="molecule type" value="Genomic_DNA"/>
</dbReference>
<dbReference type="PANTHER" id="PTHR33171">
    <property type="entry name" value="LAR_N DOMAIN-CONTAINING PROTEIN"/>
    <property type="match status" value="1"/>
</dbReference>
<dbReference type="Proteomes" id="UP001321249">
    <property type="component" value="Unassembled WGS sequence"/>
</dbReference>
<sequence>MRVGLEYGDGKLWIELPDDRTIVIEPISDPAISDPENALRKAIREPIASPQLRDIVSSGQSVAISICDITRPQLRVEALGAIFSELEGITRPEDVVIFIATGTHRANTSEELEQMLGPEILSTYRVVNHLGDDPSTLVDIGVIGDGVPVSLNKEWVTADIRITTGVVEPHFFAGFSGGPKMVAPGLAGIETVLALHNASRIGHPTSKWGVTQGNPVHSDVRAIAQATGVDFALDVTLNRDHQITGVFAGDLFAMHEMACEKVRETSMQPVESAFDIVITSNSGYPLDQNLYQMVKGMSAAAEIVKPGGTIVCVAECRDGLPNHGSFGEILCSKESPEELEKMIHEPGYSVPDQWQVQIQARIQRSATVLMKSDGLTDEQIRMAHLEPIHDVEAAVSRLLEKYGEHATLCVLPQGPRTIPYLQ</sequence>
<dbReference type="InterPro" id="IPR048068">
    <property type="entry name" value="LarA-like"/>
</dbReference>
<dbReference type="InterPro" id="IPR047926">
    <property type="entry name" value="Ni_dep_LarA"/>
</dbReference>
<dbReference type="PANTHER" id="PTHR33171:SF17">
    <property type="entry name" value="LARA-LIKE N-TERMINAL DOMAIN-CONTAINING PROTEIN"/>
    <property type="match status" value="1"/>
</dbReference>
<dbReference type="SUPFAM" id="SSF53335">
    <property type="entry name" value="S-adenosyl-L-methionine-dependent methyltransferases"/>
    <property type="match status" value="1"/>
</dbReference>
<dbReference type="RefSeq" id="WP_342825412.1">
    <property type="nucleotide sequence ID" value="NZ_CP046146.1"/>
</dbReference>
<dbReference type="InterPro" id="IPR043166">
    <property type="entry name" value="LarA-like_C"/>
</dbReference>
<keyword evidence="5" id="KW-1185">Reference proteome</keyword>
<dbReference type="NCBIfam" id="NF033504">
    <property type="entry name" value="Ni_dep_LarA"/>
    <property type="match status" value="1"/>
</dbReference>
<feature type="domain" description="LarA-like N-terminal" evidence="1">
    <location>
        <begin position="7"/>
        <end position="209"/>
    </location>
</feature>
<proteinExistence type="predicted"/>
<dbReference type="Pfam" id="PF09861">
    <property type="entry name" value="Lar_N"/>
    <property type="match status" value="1"/>
</dbReference>
<gene>
    <name evidence="4" type="primary">larA</name>
    <name evidence="3" type="ORF">GKO46_09145</name>
    <name evidence="4" type="ORF">GKO48_12385</name>
</gene>
<protein>
    <submittedName>
        <fullName evidence="4">Nickel-dependent lactate racemase</fullName>
    </submittedName>
</protein>
<name>A0AAJ6CTJ6_9CHLR</name>
<organism evidence="4 5">
    <name type="scientific">Candidatus Lucifugimonas marina</name>
    <dbReference type="NCBI Taxonomy" id="3038979"/>
    <lineage>
        <taxon>Bacteria</taxon>
        <taxon>Bacillati</taxon>
        <taxon>Chloroflexota</taxon>
        <taxon>Dehalococcoidia</taxon>
        <taxon>SAR202 cluster</taxon>
        <taxon>Candidatus Lucifugimonadales</taxon>
        <taxon>Candidatus Lucifugimonadaceae</taxon>
        <taxon>Candidatus Lucifugimonas</taxon>
    </lineage>
</organism>
<dbReference type="Gene3D" id="3.40.50.11440">
    <property type="match status" value="1"/>
</dbReference>
<dbReference type="InterPro" id="IPR018657">
    <property type="entry name" value="LarA-like_N"/>
</dbReference>
<dbReference type="GO" id="GO:0050043">
    <property type="term" value="F:lactate racemase activity"/>
    <property type="evidence" value="ECO:0007669"/>
    <property type="project" value="InterPro"/>
</dbReference>
<reference evidence="5 6" key="1">
    <citation type="submission" date="2019-11" db="EMBL/GenBank/DDBJ databases">
        <authorList>
            <person name="Cho J.-C."/>
        </authorList>
    </citation>
    <scope>NUCLEOTIDE SEQUENCE [LARGE SCALE GENOMIC DNA]</scope>
    <source>
        <strain evidence="4 5">JH1073</strain>
        <strain evidence="3 6">JH702</strain>
    </source>
</reference>
<dbReference type="EMBL" id="CP046147">
    <property type="protein sequence ID" value="WFG40373.1"/>
    <property type="molecule type" value="Genomic_DNA"/>
</dbReference>
<evidence type="ECO:0000313" key="3">
    <source>
        <dbReference type="EMBL" id="MDG0867234.1"/>
    </source>
</evidence>
<evidence type="ECO:0000313" key="4">
    <source>
        <dbReference type="EMBL" id="WFG40373.1"/>
    </source>
</evidence>
<evidence type="ECO:0000259" key="2">
    <source>
        <dbReference type="Pfam" id="PF21113"/>
    </source>
</evidence>
<evidence type="ECO:0000313" key="5">
    <source>
        <dbReference type="Proteomes" id="UP001219901"/>
    </source>
</evidence>
<feature type="domain" description="Lactate racemase C-terminal" evidence="2">
    <location>
        <begin position="274"/>
        <end position="414"/>
    </location>
</feature>
<dbReference type="Pfam" id="PF21113">
    <property type="entry name" value="LarA_C"/>
    <property type="match status" value="1"/>
</dbReference>
<dbReference type="InterPro" id="IPR048520">
    <property type="entry name" value="LarA_C"/>
</dbReference>
<dbReference type="AlphaFoldDB" id="A0AAJ6CTJ6"/>
<dbReference type="InterPro" id="IPR029063">
    <property type="entry name" value="SAM-dependent_MTases_sf"/>
</dbReference>
<dbReference type="Proteomes" id="UP001219901">
    <property type="component" value="Chromosome"/>
</dbReference>
<reference evidence="4" key="2">
    <citation type="journal article" date="2023" name="Nat. Commun.">
        <title>Cultivation of marine bacteria of the SAR202 clade.</title>
        <authorList>
            <person name="Lim Y."/>
            <person name="Seo J.H."/>
            <person name="Giovannoni S.J."/>
            <person name="Kang I."/>
            <person name="Cho J.C."/>
        </authorList>
    </citation>
    <scope>NUCLEOTIDE SEQUENCE</scope>
    <source>
        <strain evidence="4">JH1073</strain>
    </source>
</reference>
<evidence type="ECO:0000259" key="1">
    <source>
        <dbReference type="Pfam" id="PF09861"/>
    </source>
</evidence>
<evidence type="ECO:0000313" key="6">
    <source>
        <dbReference type="Proteomes" id="UP001321249"/>
    </source>
</evidence>
<reference evidence="5" key="3">
    <citation type="submission" date="2023-06" db="EMBL/GenBank/DDBJ databases">
        <title>Pangenomics reveal diversification of enzyme families and niche specialization in globally abundant SAR202 bacteria.</title>
        <authorList>
            <person name="Saw J.H.W."/>
        </authorList>
    </citation>
    <scope>NUCLEOTIDE SEQUENCE [LARGE SCALE GENOMIC DNA]</scope>
    <source>
        <strain evidence="5">JH1073</strain>
    </source>
</reference>
<dbReference type="Gene3D" id="3.90.226.30">
    <property type="match status" value="1"/>
</dbReference>